<dbReference type="EMBL" id="FMBM01000002">
    <property type="protein sequence ID" value="SCC80443.1"/>
    <property type="molecule type" value="Genomic_DNA"/>
</dbReference>
<dbReference type="InterPro" id="IPR000160">
    <property type="entry name" value="GGDEF_dom"/>
</dbReference>
<dbReference type="AlphaFoldDB" id="A0A0P7XZE6"/>
<keyword evidence="3" id="KW-0175">Coiled coil</keyword>
<dbReference type="STRING" id="1653334.GA0071312_1497"/>
<dbReference type="PANTHER" id="PTHR45138:SF9">
    <property type="entry name" value="DIGUANYLATE CYCLASE DGCM-RELATED"/>
    <property type="match status" value="1"/>
</dbReference>
<dbReference type="RefSeq" id="WP_074444445.1">
    <property type="nucleotide sequence ID" value="NZ_FMBM01000002.1"/>
</dbReference>
<dbReference type="NCBIfam" id="TIGR00254">
    <property type="entry name" value="GGDEF"/>
    <property type="match status" value="1"/>
</dbReference>
<evidence type="ECO:0000313" key="5">
    <source>
        <dbReference type="EMBL" id="KPQ09592.1"/>
    </source>
</evidence>
<comment type="catalytic activity">
    <reaction evidence="2">
        <text>2 GTP = 3',3'-c-di-GMP + 2 diphosphate</text>
        <dbReference type="Rhea" id="RHEA:24898"/>
        <dbReference type="ChEBI" id="CHEBI:33019"/>
        <dbReference type="ChEBI" id="CHEBI:37565"/>
        <dbReference type="ChEBI" id="CHEBI:58805"/>
        <dbReference type="EC" id="2.7.7.65"/>
    </reaction>
</comment>
<dbReference type="Gene3D" id="3.30.70.270">
    <property type="match status" value="1"/>
</dbReference>
<dbReference type="PANTHER" id="PTHR45138">
    <property type="entry name" value="REGULATORY COMPONENTS OF SENSORY TRANSDUCTION SYSTEM"/>
    <property type="match status" value="1"/>
</dbReference>
<dbReference type="OrthoDB" id="9812260at2"/>
<gene>
    <name evidence="6" type="ORF">GA0071312_1497</name>
    <name evidence="5" type="ORF">HLUCCO17_14260</name>
</gene>
<dbReference type="PROSITE" id="PS50887">
    <property type="entry name" value="GGDEF"/>
    <property type="match status" value="1"/>
</dbReference>
<dbReference type="Proteomes" id="UP000182800">
    <property type="component" value="Unassembled WGS sequence"/>
</dbReference>
<evidence type="ECO:0000259" key="4">
    <source>
        <dbReference type="PROSITE" id="PS50887"/>
    </source>
</evidence>
<name>A0A0P7XZE6_9HYPH</name>
<dbReference type="InterPro" id="IPR029787">
    <property type="entry name" value="Nucleotide_cyclase"/>
</dbReference>
<comment type="caution">
    <text evidence="5">The sequence shown here is derived from an EMBL/GenBank/DDBJ whole genome shotgun (WGS) entry which is preliminary data.</text>
</comment>
<dbReference type="EC" id="2.7.7.65" evidence="1"/>
<dbReference type="Gene3D" id="3.30.450.20">
    <property type="entry name" value="PAS domain"/>
    <property type="match status" value="1"/>
</dbReference>
<dbReference type="FunFam" id="3.30.70.270:FF:000001">
    <property type="entry name" value="Diguanylate cyclase domain protein"/>
    <property type="match status" value="1"/>
</dbReference>
<protein>
    <recommendedName>
        <fullName evidence="1">diguanylate cyclase</fullName>
        <ecNumber evidence="1">2.7.7.65</ecNumber>
    </recommendedName>
</protein>
<accession>A0A0P7XZE6</accession>
<feature type="coiled-coil region" evidence="3">
    <location>
        <begin position="271"/>
        <end position="308"/>
    </location>
</feature>
<evidence type="ECO:0000313" key="7">
    <source>
        <dbReference type="Proteomes" id="UP000050497"/>
    </source>
</evidence>
<keyword evidence="8" id="KW-1185">Reference proteome</keyword>
<evidence type="ECO:0000256" key="1">
    <source>
        <dbReference type="ARBA" id="ARBA00012528"/>
    </source>
</evidence>
<evidence type="ECO:0000256" key="3">
    <source>
        <dbReference type="SAM" id="Coils"/>
    </source>
</evidence>
<dbReference type="GO" id="GO:0052621">
    <property type="term" value="F:diguanylate cyclase activity"/>
    <property type="evidence" value="ECO:0007669"/>
    <property type="project" value="UniProtKB-EC"/>
</dbReference>
<dbReference type="SUPFAM" id="SSF55073">
    <property type="entry name" value="Nucleotide cyclase"/>
    <property type="match status" value="1"/>
</dbReference>
<dbReference type="SMART" id="SM00267">
    <property type="entry name" value="GGDEF"/>
    <property type="match status" value="1"/>
</dbReference>
<evidence type="ECO:0000256" key="2">
    <source>
        <dbReference type="ARBA" id="ARBA00034247"/>
    </source>
</evidence>
<organism evidence="5 7">
    <name type="scientific">Saliniramus fredricksonii</name>
    <dbReference type="NCBI Taxonomy" id="1653334"/>
    <lineage>
        <taxon>Bacteria</taxon>
        <taxon>Pseudomonadati</taxon>
        <taxon>Pseudomonadota</taxon>
        <taxon>Alphaproteobacteria</taxon>
        <taxon>Hyphomicrobiales</taxon>
        <taxon>Salinarimonadaceae</taxon>
        <taxon>Saliniramus</taxon>
    </lineage>
</organism>
<dbReference type="Proteomes" id="UP000050497">
    <property type="component" value="Unassembled WGS sequence"/>
</dbReference>
<proteinExistence type="predicted"/>
<evidence type="ECO:0000313" key="8">
    <source>
        <dbReference type="Proteomes" id="UP000182800"/>
    </source>
</evidence>
<sequence length="476" mass="53058">MLPTIHTQALEYHASAPEAARFLRVYREFRCLGDGPPPAEAFLHALDPDLMHGIEVLAPDDEGWRYVRFGSAIMAACGLDMTGKRVGAHEPRIAEYYKAAIAAMAEAEGPVLAVDRRFDGGSMHFWERLIVPARAEDGTMRVVAYVHPRGGREDLLAAIFEASRDGMLVMRALRDPEGRFEDAEIIIANARARACFEENAQMEGMRLGGLFQGVAARSLHARCARVITRRIAERFELNLGPADDPSDAAALWLRITILPLDDGAVMSFADISDLKNALIEAETARRALAREVELRRRLEDELRQLSLTDELTGLANRRALERKLRHETARIRRYGGRFCVIAIDLDHFKQLNDTYGHPVGDEVLIAVGALFADETRREIDLVARTGGEEFMIVTPDTELAGAGDLAERLRHRLETTSFRIGMHEVAVTASFGVYEYEPREDYRVLLAAVDAALYRAKDSGRNNVVLPERRATRGEG</sequence>
<reference evidence="6 8" key="2">
    <citation type="submission" date="2016-08" db="EMBL/GenBank/DDBJ databases">
        <authorList>
            <person name="Varghese N."/>
            <person name="Submissions Spin"/>
        </authorList>
    </citation>
    <scope>NUCLEOTIDE SEQUENCE [LARGE SCALE GENOMIC DNA]</scope>
    <source>
        <strain evidence="6 8">HL-109</strain>
    </source>
</reference>
<dbReference type="Pfam" id="PF00990">
    <property type="entry name" value="GGDEF"/>
    <property type="match status" value="1"/>
</dbReference>
<dbReference type="InterPro" id="IPR043128">
    <property type="entry name" value="Rev_trsase/Diguanyl_cyclase"/>
</dbReference>
<dbReference type="EMBL" id="LJSX01000025">
    <property type="protein sequence ID" value="KPQ09592.1"/>
    <property type="molecule type" value="Genomic_DNA"/>
</dbReference>
<reference evidence="5 7" key="1">
    <citation type="submission" date="2015-09" db="EMBL/GenBank/DDBJ databases">
        <title>Identification and resolution of microdiversity through metagenomic sequencing of parallel consortia.</title>
        <authorList>
            <person name="Nelson W.C."/>
            <person name="Romine M.F."/>
            <person name="Lindemann S.R."/>
        </authorList>
    </citation>
    <scope>NUCLEOTIDE SEQUENCE [LARGE SCALE GENOMIC DNA]</scope>
    <source>
        <strain evidence="5">HL-109</strain>
    </source>
</reference>
<dbReference type="InterPro" id="IPR050469">
    <property type="entry name" value="Diguanylate_Cyclase"/>
</dbReference>
<feature type="domain" description="GGDEF" evidence="4">
    <location>
        <begin position="336"/>
        <end position="469"/>
    </location>
</feature>
<dbReference type="CDD" id="cd01949">
    <property type="entry name" value="GGDEF"/>
    <property type="match status" value="1"/>
</dbReference>
<evidence type="ECO:0000313" key="6">
    <source>
        <dbReference type="EMBL" id="SCC80443.1"/>
    </source>
</evidence>